<dbReference type="AlphaFoldDB" id="U2YRE8"/>
<comment type="caution">
    <text evidence="1">The sequence shown here is derived from an EMBL/GenBank/DDBJ whole genome shotgun (WGS) entry which is preliminary data.</text>
</comment>
<evidence type="ECO:0000313" key="2">
    <source>
        <dbReference type="Proteomes" id="UP000016986"/>
    </source>
</evidence>
<reference evidence="1 2" key="1">
    <citation type="submission" date="2013-09" db="EMBL/GenBank/DDBJ databases">
        <title>Whole genome sequencing of Halarchaeum acidiphilum strain MH1-52-1.</title>
        <authorList>
            <person name="Shimane Y."/>
            <person name="Minegishi H."/>
            <person name="Nishi S."/>
            <person name="Echigo A."/>
            <person name="Shuto A."/>
            <person name="Konishi M."/>
            <person name="Ito T."/>
            <person name="Ohkuma M."/>
            <person name="Ohta Y."/>
            <person name="Nagano Y."/>
            <person name="Tsubouchi T."/>
            <person name="Mori K."/>
            <person name="Usui K."/>
            <person name="Kamekura M."/>
            <person name="Usami R."/>
            <person name="Takaki Y."/>
            <person name="Hatada Y."/>
        </authorList>
    </citation>
    <scope>NUCLEOTIDE SEQUENCE [LARGE SCALE GENOMIC DNA]</scope>
    <source>
        <strain evidence="1 2">JCM 16109</strain>
    </source>
</reference>
<accession>U2YRE8</accession>
<keyword evidence="2" id="KW-1185">Reference proteome</keyword>
<protein>
    <submittedName>
        <fullName evidence="1">Uncharacterized protein</fullName>
    </submittedName>
</protein>
<name>U2YRE8_9EURY</name>
<dbReference type="EMBL" id="BATA01000001">
    <property type="protein sequence ID" value="GAD51292.1"/>
    <property type="molecule type" value="Genomic_DNA"/>
</dbReference>
<organism evidence="1 2">
    <name type="scientific">Halarchaeum acidiphilum MH1-52-1</name>
    <dbReference type="NCBI Taxonomy" id="1261545"/>
    <lineage>
        <taxon>Archaea</taxon>
        <taxon>Methanobacteriati</taxon>
        <taxon>Methanobacteriota</taxon>
        <taxon>Stenosarchaea group</taxon>
        <taxon>Halobacteria</taxon>
        <taxon>Halobacteriales</taxon>
        <taxon>Halobacteriaceae</taxon>
    </lineage>
</organism>
<dbReference type="Proteomes" id="UP000016986">
    <property type="component" value="Unassembled WGS sequence"/>
</dbReference>
<gene>
    <name evidence="1" type="ORF">MBEHAL_0052</name>
</gene>
<proteinExistence type="predicted"/>
<sequence length="409" mass="47166">MHGGLVRLVLAARGEVRLVRAPEREMHRIAHLLVEEDVVRHAVDPAVHPDAEFAEAARAVVRLQHLRDGLLALRGRVLDDAAALESQVRVRHLTAVDRHRDVEDHLALRGGRRGEHLTGREVVRVVVDARRGVHRDAPLDRHRQVRPVPRDDAHLSRVVQCVLHPRLFLRLRLPVAIDRVVDEFLVRLVAHPRLLGERSRRVLRQHPLRVETRFPNVLSRPIVRLPALPGDVRRRRRVPPAAERQHRVRVREERALVLGVLLEVAVVRAQIRARDLARRVRRHDVRPALPRHLRDRHREVVCVRPDANDDVVARLDPRAPIDQGPCVLANAFVHVHALARTGEKADRSANRARTRTRPLRDRRHRHLRFDEIRDRVGRERVRLARGSRGDSCTPPTPSPRRIRLRPALR</sequence>
<evidence type="ECO:0000313" key="1">
    <source>
        <dbReference type="EMBL" id="GAD51292.1"/>
    </source>
</evidence>